<evidence type="ECO:0000256" key="5">
    <source>
        <dbReference type="ARBA" id="ARBA00022771"/>
    </source>
</evidence>
<evidence type="ECO:0000313" key="14">
    <source>
        <dbReference type="EMBL" id="KAK7114952.1"/>
    </source>
</evidence>
<feature type="compositionally biased region" description="Low complexity" evidence="12">
    <location>
        <begin position="554"/>
        <end position="569"/>
    </location>
</feature>
<evidence type="ECO:0000256" key="6">
    <source>
        <dbReference type="ARBA" id="ARBA00022833"/>
    </source>
</evidence>
<dbReference type="InterPro" id="IPR013087">
    <property type="entry name" value="Znf_C2H2_type"/>
</dbReference>
<accession>A0AAN9C0A4</accession>
<evidence type="ECO:0000256" key="10">
    <source>
        <dbReference type="ARBA" id="ARBA00023242"/>
    </source>
</evidence>
<dbReference type="EMBL" id="JBAMIC010000001">
    <property type="protein sequence ID" value="KAK7114952.1"/>
    <property type="molecule type" value="Genomic_DNA"/>
</dbReference>
<evidence type="ECO:0000256" key="12">
    <source>
        <dbReference type="SAM" id="MobiDB-lite"/>
    </source>
</evidence>
<keyword evidence="4" id="KW-0677">Repeat</keyword>
<feature type="domain" description="C2H2-type" evidence="13">
    <location>
        <begin position="364"/>
        <end position="391"/>
    </location>
</feature>
<evidence type="ECO:0000256" key="1">
    <source>
        <dbReference type="ARBA" id="ARBA00004123"/>
    </source>
</evidence>
<evidence type="ECO:0000256" key="4">
    <source>
        <dbReference type="ARBA" id="ARBA00022737"/>
    </source>
</evidence>
<proteinExistence type="inferred from homology"/>
<dbReference type="PROSITE" id="PS50157">
    <property type="entry name" value="ZINC_FINGER_C2H2_2"/>
    <property type="match status" value="7"/>
</dbReference>
<dbReference type="Gene3D" id="3.30.160.60">
    <property type="entry name" value="Classic Zinc Finger"/>
    <property type="match status" value="6"/>
</dbReference>
<dbReference type="GO" id="GO:0008270">
    <property type="term" value="F:zinc ion binding"/>
    <property type="evidence" value="ECO:0007669"/>
    <property type="project" value="UniProtKB-KW"/>
</dbReference>
<comment type="caution">
    <text evidence="14">The sequence shown here is derived from an EMBL/GenBank/DDBJ whole genome shotgun (WGS) entry which is preliminary data.</text>
</comment>
<keyword evidence="9" id="KW-0804">Transcription</keyword>
<dbReference type="AlphaFoldDB" id="A0AAN9C0A4"/>
<comment type="subcellular location">
    <subcellularLocation>
        <location evidence="1">Nucleus</location>
    </subcellularLocation>
</comment>
<feature type="domain" description="C2H2-type" evidence="13">
    <location>
        <begin position="307"/>
        <end position="334"/>
    </location>
</feature>
<evidence type="ECO:0000256" key="3">
    <source>
        <dbReference type="ARBA" id="ARBA00022723"/>
    </source>
</evidence>
<feature type="domain" description="C2H2-type" evidence="13">
    <location>
        <begin position="221"/>
        <end position="247"/>
    </location>
</feature>
<keyword evidence="3" id="KW-0479">Metal-binding</keyword>
<sequence>MEKNAESGDPSVLAQNSLPEIHGVDVGAVEITDNEEEHSDTDDEMQEEDENDDGADRERKVARKSKNDIDKDDPDFLLKKKERIDEVKKLKIFPCYLCKYNAGDIEEMHKHALEEHPKEIIKCEPCSQIFYIRKHYKVHCAGSVHQKNLLRSNVKLEVLTCRFCQKKFMDESSHDLHVEYIHMHNSSEEQISRLCQGRDLVTQLYGDHLKQLAKAPFNARVSCPECGRFCAKNGLIEHLRTHTGERPFKCRHCNKTFISTLALRRHILDHIGVPIMKCQECGKTFKKNHLYHRHILIHENMKNGVKYPCDKCDSSFYHIDGLKAHAKRHRERQFKCPVQGCKWSFVGKPDLTEHMYTHTREKKYLCDICGYEGGTRTRIRRHYKTHEPGKMFTCEYCPYKGASKSHLQRHVRIHTGSKPYKCLYCSYECNVGVNMRKHILQTRKHQGMHLYPCRFCDYKSNVADEFKQHLVQLHSDYYRRRASVPLMLFTGLYRPEKDIQKPPEGSEIHQVMKGRFVKIYDGTRVGALEAAGPVKKKPKPPRTVTQNSVDDLSASHSQPHQQHSSGLHSTSILRSHLSGGLQSHQPPLNGLQSRETPKSEDEMDKPDISLPCTSSEVTSVSVSQQQQHLQTSASAGTLDMVYPRGLPWTVVTPSSRAESWMPGAQMVDMVMPQPCRIQDLQVVGGNQTSVPTPFISNSGINFLTTINMEGATYTPLEAGVYQVITPATSDAITSVNVVHQ</sequence>
<dbReference type="Pfam" id="PF00096">
    <property type="entry name" value="zf-C2H2"/>
    <property type="match status" value="4"/>
</dbReference>
<gene>
    <name evidence="14" type="ORF">V1264_000916</name>
</gene>
<organism evidence="14 15">
    <name type="scientific">Littorina saxatilis</name>
    <dbReference type="NCBI Taxonomy" id="31220"/>
    <lineage>
        <taxon>Eukaryota</taxon>
        <taxon>Metazoa</taxon>
        <taxon>Spiralia</taxon>
        <taxon>Lophotrochozoa</taxon>
        <taxon>Mollusca</taxon>
        <taxon>Gastropoda</taxon>
        <taxon>Caenogastropoda</taxon>
        <taxon>Littorinimorpha</taxon>
        <taxon>Littorinoidea</taxon>
        <taxon>Littorinidae</taxon>
        <taxon>Littorina</taxon>
    </lineage>
</organism>
<evidence type="ECO:0000256" key="7">
    <source>
        <dbReference type="ARBA" id="ARBA00023015"/>
    </source>
</evidence>
<dbReference type="GO" id="GO:0003690">
    <property type="term" value="F:double-stranded DNA binding"/>
    <property type="evidence" value="ECO:0007669"/>
    <property type="project" value="UniProtKB-ARBA"/>
</dbReference>
<dbReference type="Proteomes" id="UP001374579">
    <property type="component" value="Unassembled WGS sequence"/>
</dbReference>
<dbReference type="InterPro" id="IPR036236">
    <property type="entry name" value="Znf_C2H2_sf"/>
</dbReference>
<dbReference type="PANTHER" id="PTHR24406">
    <property type="entry name" value="TRANSCRIPTIONAL REPRESSOR CTCFL-RELATED"/>
    <property type="match status" value="1"/>
</dbReference>
<feature type="compositionally biased region" description="Low complexity" evidence="12">
    <location>
        <begin position="613"/>
        <end position="631"/>
    </location>
</feature>
<evidence type="ECO:0000259" key="13">
    <source>
        <dbReference type="PROSITE" id="PS50157"/>
    </source>
</evidence>
<dbReference type="FunFam" id="3.30.160.60:FF:001370">
    <property type="entry name" value="Zinc finger protein"/>
    <property type="match status" value="1"/>
</dbReference>
<dbReference type="PROSITE" id="PS00028">
    <property type="entry name" value="ZINC_FINGER_C2H2_1"/>
    <property type="match status" value="6"/>
</dbReference>
<name>A0AAN9C0A4_9CAEN</name>
<keyword evidence="10" id="KW-0539">Nucleus</keyword>
<keyword evidence="6" id="KW-0862">Zinc</keyword>
<dbReference type="FunFam" id="3.30.160.60:FF:002343">
    <property type="entry name" value="Zinc finger protein 33A"/>
    <property type="match status" value="1"/>
</dbReference>
<feature type="region of interest" description="Disordered" evidence="12">
    <location>
        <begin position="530"/>
        <end position="631"/>
    </location>
</feature>
<feature type="compositionally biased region" description="Polar residues" evidence="12">
    <location>
        <begin position="580"/>
        <end position="594"/>
    </location>
</feature>
<reference evidence="14 15" key="1">
    <citation type="submission" date="2024-02" db="EMBL/GenBank/DDBJ databases">
        <title>Chromosome-scale genome assembly of the rough periwinkle Littorina saxatilis.</title>
        <authorList>
            <person name="De Jode A."/>
            <person name="Faria R."/>
            <person name="Formenti G."/>
            <person name="Sims Y."/>
            <person name="Smith T.P."/>
            <person name="Tracey A."/>
            <person name="Wood J.M.D."/>
            <person name="Zagrodzka Z.B."/>
            <person name="Johannesson K."/>
            <person name="Butlin R.K."/>
            <person name="Leder E.H."/>
        </authorList>
    </citation>
    <scope>NUCLEOTIDE SEQUENCE [LARGE SCALE GENOMIC DNA]</scope>
    <source>
        <strain evidence="14">Snail1</strain>
        <tissue evidence="14">Muscle</tissue>
    </source>
</reference>
<evidence type="ECO:0000256" key="9">
    <source>
        <dbReference type="ARBA" id="ARBA00023163"/>
    </source>
</evidence>
<feature type="domain" description="C2H2-type" evidence="13">
    <location>
        <begin position="248"/>
        <end position="272"/>
    </location>
</feature>
<keyword evidence="5 11" id="KW-0863">Zinc-finger</keyword>
<keyword evidence="7" id="KW-0805">Transcription regulation</keyword>
<dbReference type="InterPro" id="IPR050888">
    <property type="entry name" value="ZnF_C2H2-type_TF"/>
</dbReference>
<dbReference type="GO" id="GO:0005634">
    <property type="term" value="C:nucleus"/>
    <property type="evidence" value="ECO:0007669"/>
    <property type="project" value="UniProtKB-SubCell"/>
</dbReference>
<dbReference type="SUPFAM" id="SSF57667">
    <property type="entry name" value="beta-beta-alpha zinc fingers"/>
    <property type="match status" value="3"/>
</dbReference>
<evidence type="ECO:0000313" key="15">
    <source>
        <dbReference type="Proteomes" id="UP001374579"/>
    </source>
</evidence>
<evidence type="ECO:0000256" key="8">
    <source>
        <dbReference type="ARBA" id="ARBA00023125"/>
    </source>
</evidence>
<feature type="region of interest" description="Disordered" evidence="12">
    <location>
        <begin position="1"/>
        <end position="67"/>
    </location>
</feature>
<evidence type="ECO:0000256" key="11">
    <source>
        <dbReference type="PROSITE-ProRule" id="PRU00042"/>
    </source>
</evidence>
<feature type="domain" description="C2H2-type" evidence="13">
    <location>
        <begin position="334"/>
        <end position="363"/>
    </location>
</feature>
<feature type="domain" description="C2H2-type" evidence="13">
    <location>
        <begin position="392"/>
        <end position="419"/>
    </location>
</feature>
<feature type="domain" description="C2H2-type" evidence="13">
    <location>
        <begin position="276"/>
        <end position="303"/>
    </location>
</feature>
<evidence type="ECO:0000256" key="2">
    <source>
        <dbReference type="ARBA" id="ARBA00006991"/>
    </source>
</evidence>
<keyword evidence="8" id="KW-0238">DNA-binding</keyword>
<comment type="similarity">
    <text evidence="2">Belongs to the krueppel C2H2-type zinc-finger protein family.</text>
</comment>
<feature type="compositionally biased region" description="Basic and acidic residues" evidence="12">
    <location>
        <begin position="54"/>
        <end position="67"/>
    </location>
</feature>
<dbReference type="SMART" id="SM00355">
    <property type="entry name" value="ZnF_C2H2"/>
    <property type="match status" value="12"/>
</dbReference>
<protein>
    <recommendedName>
        <fullName evidence="13">C2H2-type domain-containing protein</fullName>
    </recommendedName>
</protein>
<keyword evidence="15" id="KW-1185">Reference proteome</keyword>
<feature type="compositionally biased region" description="Acidic residues" evidence="12">
    <location>
        <begin position="32"/>
        <end position="53"/>
    </location>
</feature>